<dbReference type="GO" id="GO:0016758">
    <property type="term" value="F:hexosyltransferase activity"/>
    <property type="evidence" value="ECO:0007669"/>
    <property type="project" value="UniProtKB-ARBA"/>
</dbReference>
<dbReference type="Proteomes" id="UP000294614">
    <property type="component" value="Unassembled WGS sequence"/>
</dbReference>
<organism evidence="2 3">
    <name type="scientific">Seleniivibrio woodruffii</name>
    <dbReference type="NCBI Taxonomy" id="1078050"/>
    <lineage>
        <taxon>Bacteria</taxon>
        <taxon>Pseudomonadati</taxon>
        <taxon>Deferribacterota</taxon>
        <taxon>Deferribacteres</taxon>
        <taxon>Deferribacterales</taxon>
        <taxon>Geovibrionaceae</taxon>
        <taxon>Seleniivibrio</taxon>
    </lineage>
</organism>
<protein>
    <submittedName>
        <fullName evidence="2">Glycosyl transferase family 2</fullName>
    </submittedName>
</protein>
<keyword evidence="2" id="KW-0808">Transferase</keyword>
<gene>
    <name evidence="2" type="ORF">C8D98_0537</name>
</gene>
<evidence type="ECO:0000313" key="3">
    <source>
        <dbReference type="Proteomes" id="UP000294614"/>
    </source>
</evidence>
<dbReference type="OrthoDB" id="9788101at2"/>
<dbReference type="AlphaFoldDB" id="A0A4R1KBR8"/>
<dbReference type="PANTHER" id="PTHR22916">
    <property type="entry name" value="GLYCOSYLTRANSFERASE"/>
    <property type="match status" value="1"/>
</dbReference>
<feature type="domain" description="Glycosyltransferase 2-like" evidence="1">
    <location>
        <begin position="5"/>
        <end position="131"/>
    </location>
</feature>
<dbReference type="SUPFAM" id="SSF53448">
    <property type="entry name" value="Nucleotide-diphospho-sugar transferases"/>
    <property type="match status" value="1"/>
</dbReference>
<evidence type="ECO:0000259" key="1">
    <source>
        <dbReference type="Pfam" id="PF00535"/>
    </source>
</evidence>
<name>A0A4R1KBR8_9BACT</name>
<comment type="caution">
    <text evidence="2">The sequence shown here is derived from an EMBL/GenBank/DDBJ whole genome shotgun (WGS) entry which is preliminary data.</text>
</comment>
<dbReference type="RefSeq" id="WP_132871770.1">
    <property type="nucleotide sequence ID" value="NZ_SMGG01000003.1"/>
</dbReference>
<keyword evidence="3" id="KW-1185">Reference proteome</keyword>
<reference evidence="2 3" key="1">
    <citation type="submission" date="2019-03" db="EMBL/GenBank/DDBJ databases">
        <title>Genomic Encyclopedia of Type Strains, Phase IV (KMG-IV): sequencing the most valuable type-strain genomes for metagenomic binning, comparative biology and taxonomic classification.</title>
        <authorList>
            <person name="Goeker M."/>
        </authorList>
    </citation>
    <scope>NUCLEOTIDE SEQUENCE [LARGE SCALE GENOMIC DNA]</scope>
    <source>
        <strain evidence="2 3">DSM 24984</strain>
    </source>
</reference>
<dbReference type="Pfam" id="PF00535">
    <property type="entry name" value="Glycos_transf_2"/>
    <property type="match status" value="1"/>
</dbReference>
<sequence>MNKVSIVTIVKNDSAGLEKTVKSVTAQTFQDYEFIIIDGASNDGTPDVINTFKQHFRKIISEPDNGIYDAMNKGIASASGEYIIFMNAGDVFASPEVLELVFSSIKGRPDVIYGDYLVDYGYTTRLLHGIPAEKIWQGMLTSHQSTLVRTELMRSYPFDLNLKIGADFGTLYKLAVKGCRFLYTPVTIAVIEPGGVSDRKRIQVYREHLQTVRRYCGFSPKIIIYYVFRIAESWLRQRVKSILPEKTVRTVIKHKADK</sequence>
<evidence type="ECO:0000313" key="2">
    <source>
        <dbReference type="EMBL" id="TCK62028.1"/>
    </source>
</evidence>
<dbReference type="EMBL" id="SMGG01000003">
    <property type="protein sequence ID" value="TCK62028.1"/>
    <property type="molecule type" value="Genomic_DNA"/>
</dbReference>
<proteinExistence type="predicted"/>
<dbReference type="InterPro" id="IPR001173">
    <property type="entry name" value="Glyco_trans_2-like"/>
</dbReference>
<accession>A0A4R1KBR8</accession>
<dbReference type="InterPro" id="IPR029044">
    <property type="entry name" value="Nucleotide-diphossugar_trans"/>
</dbReference>
<dbReference type="PANTHER" id="PTHR22916:SF67">
    <property type="entry name" value="COLANIC ACID BIOSYNTHESIS GLYCOSYL TRANSFERASE WCAE-RELATED"/>
    <property type="match status" value="1"/>
</dbReference>
<dbReference type="CDD" id="cd06433">
    <property type="entry name" value="GT_2_WfgS_like"/>
    <property type="match status" value="1"/>
</dbReference>
<dbReference type="Gene3D" id="3.90.550.10">
    <property type="entry name" value="Spore Coat Polysaccharide Biosynthesis Protein SpsA, Chain A"/>
    <property type="match status" value="1"/>
</dbReference>